<dbReference type="GO" id="GO:0015450">
    <property type="term" value="F:protein-transporting ATPase activity"/>
    <property type="evidence" value="ECO:0007669"/>
    <property type="project" value="InterPro"/>
</dbReference>
<dbReference type="Pfam" id="PF02355">
    <property type="entry name" value="SecD_SecF_C"/>
    <property type="match status" value="2"/>
</dbReference>
<keyword evidence="16" id="KW-1185">Reference proteome</keyword>
<dbReference type="Gene3D" id="1.20.1640.10">
    <property type="entry name" value="Multidrug efflux transporter AcrB transmembrane domain"/>
    <property type="match status" value="2"/>
</dbReference>
<dbReference type="NCBIfam" id="TIGR00966">
    <property type="entry name" value="transloc_SecF"/>
    <property type="match status" value="1"/>
</dbReference>
<protein>
    <recommendedName>
        <fullName evidence="9 10">Multifunctional fusion protein</fullName>
    </recommendedName>
    <domain>
        <recommendedName>
            <fullName evidence="9">Protein translocase subunit SecD</fullName>
        </recommendedName>
    </domain>
    <domain>
        <recommendedName>
            <fullName evidence="10">Protein-export membrane protein SecF</fullName>
        </recommendedName>
    </domain>
</protein>
<evidence type="ECO:0000256" key="1">
    <source>
        <dbReference type="ARBA" id="ARBA00004651"/>
    </source>
</evidence>
<evidence type="ECO:0000256" key="2">
    <source>
        <dbReference type="ARBA" id="ARBA00022448"/>
    </source>
</evidence>
<comment type="subcellular location">
    <subcellularLocation>
        <location evidence="1 9">Cell membrane</location>
        <topology evidence="1 9">Multi-pass membrane protein</topology>
    </subcellularLocation>
</comment>
<comment type="subunit">
    <text evidence="9">Forms a complex with SecF. Part of the essential Sec protein translocation apparatus which comprises SecA, SecYEG and auxiliary proteins SecDF. Other proteins may also be involved.</text>
</comment>
<evidence type="ECO:0000256" key="9">
    <source>
        <dbReference type="HAMAP-Rule" id="MF_01463"/>
    </source>
</evidence>
<keyword evidence="7 9" id="KW-0811">Translocation</keyword>
<dbReference type="PROSITE" id="PS00107">
    <property type="entry name" value="PROTEIN_KINASE_ATP"/>
    <property type="match status" value="1"/>
</dbReference>
<dbReference type="PRINTS" id="PR01755">
    <property type="entry name" value="SECFTRNLCASE"/>
</dbReference>
<feature type="binding site" evidence="11">
    <location>
        <position position="983"/>
    </location>
    <ligand>
        <name>ATP</name>
        <dbReference type="ChEBI" id="CHEBI:30616"/>
    </ligand>
</feature>
<evidence type="ECO:0000256" key="4">
    <source>
        <dbReference type="ARBA" id="ARBA00022692"/>
    </source>
</evidence>
<evidence type="ECO:0000259" key="14">
    <source>
        <dbReference type="Pfam" id="PF22599"/>
    </source>
</evidence>
<keyword evidence="4 9" id="KW-0812">Transmembrane</keyword>
<feature type="transmembrane region" description="Helical" evidence="9">
    <location>
        <begin position="930"/>
        <end position="948"/>
    </location>
</feature>
<evidence type="ECO:0000256" key="6">
    <source>
        <dbReference type="ARBA" id="ARBA00022989"/>
    </source>
</evidence>
<dbReference type="EMBL" id="AP018694">
    <property type="protein sequence ID" value="BBE18973.1"/>
    <property type="molecule type" value="Genomic_DNA"/>
</dbReference>
<dbReference type="HAMAP" id="MF_01464_B">
    <property type="entry name" value="SecF_B"/>
    <property type="match status" value="1"/>
</dbReference>
<dbReference type="InterPro" id="IPR054384">
    <property type="entry name" value="SecDF_P1_head"/>
</dbReference>
<reference evidence="15" key="1">
    <citation type="journal article" date="2020" name="Int. J. Syst. Evol. Microbiol.">
        <title>Aquipluma nitroreducens gen. nov. sp. nov., a novel facultatively anaerobic bacterium isolated from a freshwater lake.</title>
        <authorList>
            <person name="Watanabe M."/>
            <person name="Kojima H."/>
            <person name="Fukui M."/>
        </authorList>
    </citation>
    <scope>NUCLEOTIDE SEQUENCE</scope>
    <source>
        <strain evidence="15">MeG22</strain>
    </source>
</reference>
<feature type="transmembrane region" description="Helical" evidence="9">
    <location>
        <begin position="505"/>
        <end position="524"/>
    </location>
</feature>
<evidence type="ECO:0000256" key="8">
    <source>
        <dbReference type="ARBA" id="ARBA00023136"/>
    </source>
</evidence>
<dbReference type="InterPro" id="IPR048634">
    <property type="entry name" value="SecD_SecF_C"/>
</dbReference>
<comment type="similarity">
    <text evidence="10">Belongs to the SecD/SecF family. SecF subfamily.</text>
</comment>
<dbReference type="InterPro" id="IPR005791">
    <property type="entry name" value="SecD"/>
</dbReference>
<dbReference type="SUPFAM" id="SSF82866">
    <property type="entry name" value="Multidrug efflux transporter AcrB transmembrane domain"/>
    <property type="match status" value="2"/>
</dbReference>
<dbReference type="AlphaFoldDB" id="A0A5K7SBL7"/>
<dbReference type="Gene3D" id="3.30.1360.200">
    <property type="match status" value="1"/>
</dbReference>
<feature type="transmembrane region" description="Helical" evidence="9">
    <location>
        <begin position="954"/>
        <end position="978"/>
    </location>
</feature>
<dbReference type="KEGG" id="anf:AQPE_3146"/>
<dbReference type="InterPro" id="IPR017441">
    <property type="entry name" value="Protein_kinase_ATP_BS"/>
</dbReference>
<feature type="transmembrane region" description="Helical" evidence="9">
    <location>
        <begin position="820"/>
        <end position="837"/>
    </location>
</feature>
<dbReference type="NCBIfam" id="NF009585">
    <property type="entry name" value="PRK13024.1-5"/>
    <property type="match status" value="1"/>
</dbReference>
<evidence type="ECO:0000256" key="11">
    <source>
        <dbReference type="PROSITE-ProRule" id="PRU10141"/>
    </source>
</evidence>
<dbReference type="Pfam" id="PF07549">
    <property type="entry name" value="Sec_GG"/>
    <property type="match status" value="2"/>
</dbReference>
<comment type="subunit">
    <text evidence="10">Forms a complex with SecD. Part of the essential Sec protein translocation apparatus which comprises SecA, SecYEG and auxiliary proteins SecDF. Other proteins may also be involved.</text>
</comment>
<dbReference type="HAMAP" id="MF_01463_B">
    <property type="entry name" value="SecD_B"/>
    <property type="match status" value="1"/>
</dbReference>
<feature type="transmembrane region" description="Helical" evidence="9">
    <location>
        <begin position="531"/>
        <end position="553"/>
    </location>
</feature>
<evidence type="ECO:0000313" key="16">
    <source>
        <dbReference type="Proteomes" id="UP001193389"/>
    </source>
</evidence>
<evidence type="ECO:0000256" key="5">
    <source>
        <dbReference type="ARBA" id="ARBA00022927"/>
    </source>
</evidence>
<comment type="caution">
    <text evidence="9">Lacks conserved residue(s) required for the propagation of feature annotation.</text>
</comment>
<dbReference type="RefSeq" id="WP_318347256.1">
    <property type="nucleotide sequence ID" value="NZ_AP018694.1"/>
</dbReference>
<feature type="transmembrane region" description="Helical" evidence="9">
    <location>
        <begin position="879"/>
        <end position="899"/>
    </location>
</feature>
<evidence type="ECO:0000313" key="15">
    <source>
        <dbReference type="EMBL" id="BBE18973.1"/>
    </source>
</evidence>
<dbReference type="Pfam" id="PF21760">
    <property type="entry name" value="SecD_1st"/>
    <property type="match status" value="1"/>
</dbReference>
<feature type="domain" description="Protein export membrane protein SecD/SecF C-terminal" evidence="12">
    <location>
        <begin position="485"/>
        <end position="652"/>
    </location>
</feature>
<keyword evidence="2 9" id="KW-0813">Transport</keyword>
<dbReference type="GO" id="GO:0005524">
    <property type="term" value="F:ATP binding"/>
    <property type="evidence" value="ECO:0007669"/>
    <property type="project" value="UniProtKB-UniRule"/>
</dbReference>
<keyword evidence="11" id="KW-0547">Nucleotide-binding</keyword>
<sequence>MQNKGAIRIFAVLLALICVYQLMFTFKANQVEKAAKTFAKGDKQKEQIYLDSMSSEVVYNLLGIRKYTFKEVKALELGLGLDLQGGMNVTLEVSVVDLVKSLSNFSKDSTFTAAIRMAKEKQKNSQEDFVTLFGKSFEEISPNGKLASIFNTLDLKDKVKYNSTNAEVLDVLKKETKVAIDNSFNIIRTRIDRFGVAQPNIQQLQTAGRILVELPGVDDPKRVRKLLQGTANLEFWETYDNSEVYPYLAQANQKIAEILSIKTQPSVAAVDTTKKAETTNNSLLNELDKNAKTDATGVDKNADAKKQFPLFSILQPHSTPQGQLYPGAAVGTAQWKDTATINSYLKMDQVKALMPRNLAFKWTAKAVDKEEKFFTLVAIKVTGRDGRAPLEGDVITDARQDYSDMGSRPEVSMTMNSEGAKVWARLTKDNVGKSIAIVLDGYVRSYPNVNGEITGGRSSITGLESVEEAKDLANILKSGKMPAPAVIIAEDVVGPSLGQEAITSGFWSFGIAFLLVLGYMLFFYSRKAGMAANVALIVNVFFLIGVLASIGAVLTLPGIAGIVLTMGMAVDANVLIYERIEDEMLAGKSVRLAVFDGYNAAYSAIIDGQVTTLLTGIVLYVFGSGPIRGFATTLIIGIVTSLFTSIFITRLIFERQLAKNKDITFTTKNTKNWLRYVQIPFIEKRKIFYSISGVLIVISLISFVVRGFDKGIDFKGGRTYVVRFDKDVRVDDIKSALAPIFNSTPDVKTYGNANQVRITTGYKIEENTADVDNQVEELLYQGLKKANYIGDVSADTFSKVNLQSTQKVGPTISDKLTKDAILAVLFSLVLIFIYIVVRFRDWQYGLGGIVSLAHDAIITMGAFSVLYGFLPFSLEIDQSFIAAVLTVIGYSINDTVIIYDRIREYRHLYPKRGLAETMDHAMNSTLRRTFSTSLTVLIVLFAIFFFGGTSIKGFTFALLIGIGVGTYSSVFNAAPIVYDTIMKTRGKNKA</sequence>
<comment type="similarity">
    <text evidence="9">Belongs to the SecD/SecF family. SecD subfamily.</text>
</comment>
<evidence type="ECO:0000259" key="13">
    <source>
        <dbReference type="Pfam" id="PF21760"/>
    </source>
</evidence>
<dbReference type="InterPro" id="IPR022646">
    <property type="entry name" value="SecD/SecF_CS"/>
</dbReference>
<dbReference type="Gene3D" id="3.30.70.3220">
    <property type="match status" value="1"/>
</dbReference>
<evidence type="ECO:0000256" key="7">
    <source>
        <dbReference type="ARBA" id="ARBA00023010"/>
    </source>
</evidence>
<dbReference type="GO" id="GO:0006605">
    <property type="term" value="P:protein targeting"/>
    <property type="evidence" value="ECO:0007669"/>
    <property type="project" value="UniProtKB-UniRule"/>
</dbReference>
<dbReference type="NCBIfam" id="TIGR01129">
    <property type="entry name" value="secD"/>
    <property type="match status" value="1"/>
</dbReference>
<feature type="transmembrane region" description="Helical" evidence="9">
    <location>
        <begin position="7"/>
        <end position="26"/>
    </location>
</feature>
<feature type="domain" description="SecDF P1 head subdomain" evidence="14">
    <location>
        <begin position="387"/>
        <end position="483"/>
    </location>
</feature>
<name>A0A5K7SBL7_9BACT</name>
<keyword evidence="3 9" id="KW-1003">Cell membrane</keyword>
<dbReference type="PANTHER" id="PTHR30081:SF1">
    <property type="entry name" value="PROTEIN TRANSLOCASE SUBUNIT SECD"/>
    <property type="match status" value="1"/>
</dbReference>
<evidence type="ECO:0000259" key="12">
    <source>
        <dbReference type="Pfam" id="PF02355"/>
    </source>
</evidence>
<dbReference type="Pfam" id="PF22599">
    <property type="entry name" value="SecDF_P1_head"/>
    <property type="match status" value="1"/>
</dbReference>
<keyword evidence="8 9" id="KW-0472">Membrane</keyword>
<feature type="transmembrane region" description="Helical" evidence="9">
    <location>
        <begin position="687"/>
        <end position="705"/>
    </location>
</feature>
<dbReference type="NCBIfam" id="TIGR00916">
    <property type="entry name" value="2A0604s01"/>
    <property type="match status" value="2"/>
</dbReference>
<dbReference type="InterPro" id="IPR022813">
    <property type="entry name" value="SecD/SecF_arch_bac"/>
</dbReference>
<dbReference type="InterPro" id="IPR048631">
    <property type="entry name" value="SecD_1st"/>
</dbReference>
<keyword evidence="5 9" id="KW-0653">Protein transport</keyword>
<feature type="domain" description="Protein export membrane protein SecD/SecF C-terminal" evidence="12">
    <location>
        <begin position="792"/>
        <end position="980"/>
    </location>
</feature>
<dbReference type="PANTHER" id="PTHR30081">
    <property type="entry name" value="PROTEIN-EXPORT MEMBRANE PROTEIN SEC"/>
    <property type="match status" value="1"/>
</dbReference>
<evidence type="ECO:0000256" key="10">
    <source>
        <dbReference type="HAMAP-Rule" id="MF_01464"/>
    </source>
</evidence>
<dbReference type="GO" id="GO:0043952">
    <property type="term" value="P:protein transport by the Sec complex"/>
    <property type="evidence" value="ECO:0007669"/>
    <property type="project" value="UniProtKB-UniRule"/>
</dbReference>
<comment type="function">
    <text evidence="9">Part of the Sec protein translocase complex. Interacts with the SecYEG preprotein conducting channel. SecDF uses the proton motive force (PMF) to complete protein translocation after the ATP-dependent function of SecA.</text>
</comment>
<dbReference type="GO" id="GO:0005886">
    <property type="term" value="C:plasma membrane"/>
    <property type="evidence" value="ECO:0007669"/>
    <property type="project" value="UniProtKB-SubCell"/>
</dbReference>
<dbReference type="FunFam" id="1.20.1640.10:FF:000004">
    <property type="entry name" value="Protein translocase subunit SecD"/>
    <property type="match status" value="1"/>
</dbReference>
<keyword evidence="6 9" id="KW-1133">Transmembrane helix</keyword>
<feature type="transmembrane region" description="Helical" evidence="9">
    <location>
        <begin position="629"/>
        <end position="653"/>
    </location>
</feature>
<dbReference type="InterPro" id="IPR055344">
    <property type="entry name" value="SecD_SecF_C_bact"/>
</dbReference>
<evidence type="ECO:0000256" key="3">
    <source>
        <dbReference type="ARBA" id="ARBA00022475"/>
    </source>
</evidence>
<feature type="transmembrane region" description="Helical" evidence="9">
    <location>
        <begin position="844"/>
        <end position="867"/>
    </location>
</feature>
<feature type="transmembrane region" description="Helical" evidence="9">
    <location>
        <begin position="559"/>
        <end position="577"/>
    </location>
</feature>
<proteinExistence type="inferred from homology"/>
<feature type="transmembrane region" description="Helical" evidence="9">
    <location>
        <begin position="598"/>
        <end position="623"/>
    </location>
</feature>
<gene>
    <name evidence="10" type="primary">secF</name>
    <name evidence="9" type="synonym">secD</name>
    <name evidence="15" type="ORF">AQPE_3146</name>
</gene>
<dbReference type="InterPro" id="IPR005665">
    <property type="entry name" value="SecF_bac"/>
</dbReference>
<feature type="domain" description="Protein translocase subunit SecDF P1" evidence="13">
    <location>
        <begin position="181"/>
        <end position="237"/>
    </location>
</feature>
<dbReference type="Proteomes" id="UP001193389">
    <property type="component" value="Chromosome"/>
</dbReference>
<dbReference type="GO" id="GO:0065002">
    <property type="term" value="P:intracellular protein transmembrane transport"/>
    <property type="evidence" value="ECO:0007669"/>
    <property type="project" value="UniProtKB-UniRule"/>
</dbReference>
<dbReference type="InterPro" id="IPR022645">
    <property type="entry name" value="SecD/SecF_bac"/>
</dbReference>
<keyword evidence="11" id="KW-0067">ATP-binding</keyword>
<accession>A0A5K7SBL7</accession>
<organism evidence="15 16">
    <name type="scientific">Aquipluma nitroreducens</name>
    <dbReference type="NCBI Taxonomy" id="2010828"/>
    <lineage>
        <taxon>Bacteria</taxon>
        <taxon>Pseudomonadati</taxon>
        <taxon>Bacteroidota</taxon>
        <taxon>Bacteroidia</taxon>
        <taxon>Marinilabiliales</taxon>
        <taxon>Prolixibacteraceae</taxon>
        <taxon>Aquipluma</taxon>
    </lineage>
</organism>